<dbReference type="Pfam" id="PF07286">
    <property type="entry name" value="D-Glu_cyclase"/>
    <property type="match status" value="1"/>
</dbReference>
<dbReference type="AlphaFoldDB" id="A0A095TTU8"/>
<evidence type="ECO:0000313" key="4">
    <source>
        <dbReference type="Proteomes" id="UP000029577"/>
    </source>
</evidence>
<comment type="caution">
    <text evidence="3">The sequence shown here is derived from an EMBL/GenBank/DDBJ whole genome shotgun (WGS) entry which is preliminary data.</text>
</comment>
<dbReference type="SUPFAM" id="SSF160920">
    <property type="entry name" value="PSTPO5379-like"/>
    <property type="match status" value="1"/>
</dbReference>
<proteinExistence type="inferred from homology"/>
<dbReference type="STRING" id="642227.HA49_00655"/>
<dbReference type="GO" id="GO:0016829">
    <property type="term" value="F:lyase activity"/>
    <property type="evidence" value="ECO:0007669"/>
    <property type="project" value="UniProtKB-KW"/>
</dbReference>
<dbReference type="PANTHER" id="PTHR32022">
    <property type="entry name" value="D-GLUTAMATE CYCLASE, MITOCHONDRIAL"/>
    <property type="match status" value="1"/>
</dbReference>
<dbReference type="InterPro" id="IPR009906">
    <property type="entry name" value="D-Glu_cyclase"/>
</dbReference>
<reference evidence="3" key="1">
    <citation type="submission" date="2014-12" db="EMBL/GenBank/DDBJ databases">
        <title>The draft genome of the Tatumella morbirosei type strain, LMG23360T isolated from pineapple rot.</title>
        <authorList>
            <person name="Smits T.H."/>
            <person name="Palmer M."/>
            <person name="Venter S.N."/>
            <person name="Duffy B."/>
            <person name="Steenkamp E.T."/>
            <person name="Chan W.Y."/>
            <person name="Coutinho T.A."/>
            <person name="Coetzee M.P."/>
            <person name="De Maayer P."/>
        </authorList>
    </citation>
    <scope>NUCLEOTIDE SEQUENCE [LARGE SCALE GENOMIC DNA]</scope>
    <source>
        <strain evidence="3">LMG 23360</strain>
    </source>
</reference>
<evidence type="ECO:0000313" key="3">
    <source>
        <dbReference type="EMBL" id="KGD80216.1"/>
    </source>
</evidence>
<accession>A0A095TTU8</accession>
<protein>
    <recommendedName>
        <fullName evidence="5">Hydro-lyase</fullName>
    </recommendedName>
</protein>
<keyword evidence="2" id="KW-0456">Lyase</keyword>
<dbReference type="RefSeq" id="WP_038015565.1">
    <property type="nucleotide sequence ID" value="NZ_JPKR02000005.1"/>
</dbReference>
<dbReference type="OrthoDB" id="149585at2"/>
<sequence length="258" mass="28279">MKVTTPQQLRELAAAGEWRQPTAGMLDDFQQANLVIVPAAQAWDLLLFCVRNPKVCPLLAVGEPGEYLLTAGNTRFDVRSMLPRYRVWHHGELADEPYDLTQHWREDAVAFLLGCSHTFDGPLRRAGIPVSHQAPPVYITNIPCVSAGKIGGPMAVSMRPVHHSKIAVATGVTARYASGHGMPVHYGSPETIGISDITVPDFGVYPGLEEGYVPVFWACGVTPQIVLPPLKPEWMCSHYPGHMLVLDDSVDFFSLQQG</sequence>
<dbReference type="Gene3D" id="3.40.1640.10">
    <property type="entry name" value="PSTPO5379-like"/>
    <property type="match status" value="1"/>
</dbReference>
<gene>
    <name evidence="3" type="ORF">HA49_00655</name>
</gene>
<evidence type="ECO:0000256" key="2">
    <source>
        <dbReference type="ARBA" id="ARBA00023239"/>
    </source>
</evidence>
<dbReference type="eggNOG" id="COG4336">
    <property type="taxonomic scope" value="Bacteria"/>
</dbReference>
<name>A0A095TTU8_9GAMM</name>
<organism evidence="3 4">
    <name type="scientific">Tatumella morbirosei</name>
    <dbReference type="NCBI Taxonomy" id="642227"/>
    <lineage>
        <taxon>Bacteria</taxon>
        <taxon>Pseudomonadati</taxon>
        <taxon>Pseudomonadota</taxon>
        <taxon>Gammaproteobacteria</taxon>
        <taxon>Enterobacterales</taxon>
        <taxon>Erwiniaceae</taxon>
        <taxon>Tatumella</taxon>
    </lineage>
</organism>
<evidence type="ECO:0000256" key="1">
    <source>
        <dbReference type="ARBA" id="ARBA00007896"/>
    </source>
</evidence>
<dbReference type="EMBL" id="JPKR02000005">
    <property type="protein sequence ID" value="KGD80216.1"/>
    <property type="molecule type" value="Genomic_DNA"/>
</dbReference>
<dbReference type="Proteomes" id="UP000029577">
    <property type="component" value="Unassembled WGS sequence"/>
</dbReference>
<dbReference type="PANTHER" id="PTHR32022:SF10">
    <property type="entry name" value="D-GLUTAMATE CYCLASE, MITOCHONDRIAL"/>
    <property type="match status" value="1"/>
</dbReference>
<dbReference type="Gene3D" id="3.30.2040.10">
    <property type="entry name" value="PSTPO5379-like domain"/>
    <property type="match status" value="1"/>
</dbReference>
<comment type="similarity">
    <text evidence="1">Belongs to the D-glutamate cyclase family.</text>
</comment>
<dbReference type="InterPro" id="IPR038021">
    <property type="entry name" value="Putative_hydro-lyase"/>
</dbReference>
<evidence type="ECO:0008006" key="5">
    <source>
        <dbReference type="Google" id="ProtNLM"/>
    </source>
</evidence>
<keyword evidence="4" id="KW-1185">Reference proteome</keyword>